<evidence type="ECO:0000259" key="5">
    <source>
        <dbReference type="Pfam" id="PF17655"/>
    </source>
</evidence>
<reference evidence="6" key="2">
    <citation type="submission" date="2025-09" db="UniProtKB">
        <authorList>
            <consortium name="Ensembl"/>
        </authorList>
    </citation>
    <scope>IDENTIFICATION</scope>
</reference>
<feature type="region of interest" description="Disordered" evidence="2">
    <location>
        <begin position="126"/>
        <end position="190"/>
    </location>
</feature>
<feature type="domain" description="Inward rectifier potassium channel C-terminal" evidence="5">
    <location>
        <begin position="229"/>
        <end position="265"/>
    </location>
</feature>
<dbReference type="InterPro" id="IPR040445">
    <property type="entry name" value="Kir_TM"/>
</dbReference>
<dbReference type="GO" id="GO:0034765">
    <property type="term" value="P:regulation of monoatomic ion transmembrane transport"/>
    <property type="evidence" value="ECO:0007669"/>
    <property type="project" value="TreeGrafter"/>
</dbReference>
<name>A0A8C5TZ66_9PASS</name>
<keyword evidence="1 3" id="KW-0812">Transmembrane</keyword>
<dbReference type="PANTHER" id="PTHR11767">
    <property type="entry name" value="INWARD RECTIFIER POTASSIUM CHANNEL"/>
    <property type="match status" value="1"/>
</dbReference>
<keyword evidence="1" id="KW-0851">Voltage-gated channel</keyword>
<keyword evidence="3" id="KW-0472">Membrane</keyword>
<dbReference type="AlphaFoldDB" id="A0A8C5TZ66"/>
<dbReference type="Pfam" id="PF17655">
    <property type="entry name" value="IRK_C"/>
    <property type="match status" value="1"/>
</dbReference>
<keyword evidence="1" id="KW-0407">Ion channel</keyword>
<evidence type="ECO:0000259" key="4">
    <source>
        <dbReference type="Pfam" id="PF01007"/>
    </source>
</evidence>
<accession>A0A8C5TZ66</accession>
<dbReference type="InterPro" id="IPR016449">
    <property type="entry name" value="K_chnl_inward-rec_Kir"/>
</dbReference>
<comment type="similarity">
    <text evidence="1">Belongs to the inward rectifier-type potassium channel (TC 1.A.2.1) family.</text>
</comment>
<evidence type="ECO:0000313" key="7">
    <source>
        <dbReference type="Proteomes" id="UP000694560"/>
    </source>
</evidence>
<dbReference type="GO" id="GO:0015272">
    <property type="term" value="F:ATP-activated inward rectifier potassium channel activity"/>
    <property type="evidence" value="ECO:0007669"/>
    <property type="project" value="TreeGrafter"/>
</dbReference>
<sequence>AATCGRSRRRAGLVSKDGRCKHRVWQRGLCSCFGLLWYVVALHPQGSARVQPPPSTTTPCVGEHQRPTISLPCSPMETQVTYGYGFRCRHRAVARHPAIFLLIFQSILGVIINSFMCGAIPGDSPSVQNGPRPSLSARTPSSASAGKAVPADPRGQLRQEPADREPHLRQSCSKHQSPPRARPSSWTRSTSSFVVDAGNENFSSSPSPGGVLDGTCGGPKCTCALGVPLCSIVSKTKEGKYRVDFQNFSKTVAVDTPHCAFCLYTREGSQSQREERLRQSGFVLSEVSETETKA</sequence>
<dbReference type="OrthoDB" id="273257at2759"/>
<keyword evidence="1" id="KW-0406">Ion transport</keyword>
<dbReference type="Proteomes" id="UP000694560">
    <property type="component" value="Unplaced"/>
</dbReference>
<dbReference type="Gene3D" id="1.10.287.70">
    <property type="match status" value="1"/>
</dbReference>
<dbReference type="Pfam" id="PF01007">
    <property type="entry name" value="IRK"/>
    <property type="match status" value="1"/>
</dbReference>
<keyword evidence="7" id="KW-1185">Reference proteome</keyword>
<keyword evidence="1" id="KW-0630">Potassium</keyword>
<keyword evidence="1" id="KW-0633">Potassium transport</keyword>
<organism evidence="6 7">
    <name type="scientific">Malurus cyaneus samueli</name>
    <dbReference type="NCBI Taxonomy" id="2593467"/>
    <lineage>
        <taxon>Eukaryota</taxon>
        <taxon>Metazoa</taxon>
        <taxon>Chordata</taxon>
        <taxon>Craniata</taxon>
        <taxon>Vertebrata</taxon>
        <taxon>Euteleostomi</taxon>
        <taxon>Archelosauria</taxon>
        <taxon>Archosauria</taxon>
        <taxon>Dinosauria</taxon>
        <taxon>Saurischia</taxon>
        <taxon>Theropoda</taxon>
        <taxon>Coelurosauria</taxon>
        <taxon>Aves</taxon>
        <taxon>Neognathae</taxon>
        <taxon>Neoaves</taxon>
        <taxon>Telluraves</taxon>
        <taxon>Australaves</taxon>
        <taxon>Passeriformes</taxon>
        <taxon>Meliphagoidea</taxon>
        <taxon>Maluridae</taxon>
        <taxon>Malurus</taxon>
    </lineage>
</organism>
<dbReference type="InterPro" id="IPR041647">
    <property type="entry name" value="IRK_C"/>
</dbReference>
<feature type="domain" description="Potassium channel inwardly rectifying transmembrane" evidence="4">
    <location>
        <begin position="32"/>
        <end position="120"/>
    </location>
</feature>
<dbReference type="PANTHER" id="PTHR11767:SF6">
    <property type="entry name" value="ATP-SENSITIVE INWARD RECTIFIER POTASSIUM CHANNEL 1"/>
    <property type="match status" value="1"/>
</dbReference>
<comment type="subcellular location">
    <subcellularLocation>
        <location evidence="1">Membrane</location>
        <topology evidence="1">Multi-pass membrane protein</topology>
    </subcellularLocation>
</comment>
<evidence type="ECO:0000313" key="6">
    <source>
        <dbReference type="Ensembl" id="ENSMCSP00000014224.1"/>
    </source>
</evidence>
<reference evidence="6" key="1">
    <citation type="submission" date="2025-08" db="UniProtKB">
        <authorList>
            <consortium name="Ensembl"/>
        </authorList>
    </citation>
    <scope>IDENTIFICATION</scope>
</reference>
<dbReference type="GO" id="GO:1990573">
    <property type="term" value="P:potassium ion import across plasma membrane"/>
    <property type="evidence" value="ECO:0007669"/>
    <property type="project" value="TreeGrafter"/>
</dbReference>
<protein>
    <submittedName>
        <fullName evidence="6">Uncharacterized protein</fullName>
    </submittedName>
</protein>
<dbReference type="Ensembl" id="ENSMCST00000014591.1">
    <property type="protein sequence ID" value="ENSMCSP00000014224.1"/>
    <property type="gene ID" value="ENSMCSG00000010051.1"/>
</dbReference>
<keyword evidence="1" id="KW-0813">Transport</keyword>
<dbReference type="GO" id="GO:0034702">
    <property type="term" value="C:monoatomic ion channel complex"/>
    <property type="evidence" value="ECO:0007669"/>
    <property type="project" value="UniProtKB-KW"/>
</dbReference>
<feature type="transmembrane region" description="Helical" evidence="3">
    <location>
        <begin position="97"/>
        <end position="116"/>
    </location>
</feature>
<evidence type="ECO:0000256" key="1">
    <source>
        <dbReference type="RuleBase" id="RU003822"/>
    </source>
</evidence>
<evidence type="ECO:0000256" key="2">
    <source>
        <dbReference type="SAM" id="MobiDB-lite"/>
    </source>
</evidence>
<evidence type="ECO:0000256" key="3">
    <source>
        <dbReference type="SAM" id="Phobius"/>
    </source>
</evidence>
<feature type="compositionally biased region" description="Basic and acidic residues" evidence="2">
    <location>
        <begin position="155"/>
        <end position="168"/>
    </location>
</feature>
<proteinExistence type="inferred from homology"/>
<keyword evidence="3" id="KW-1133">Transmembrane helix</keyword>
<dbReference type="GO" id="GO:0005886">
    <property type="term" value="C:plasma membrane"/>
    <property type="evidence" value="ECO:0007669"/>
    <property type="project" value="TreeGrafter"/>
</dbReference>
<feature type="compositionally biased region" description="Polar residues" evidence="2">
    <location>
        <begin position="126"/>
        <end position="144"/>
    </location>
</feature>